<gene>
    <name evidence="2" type="ORF">A2415_00160</name>
</gene>
<dbReference type="EMBL" id="MEWA01000024">
    <property type="protein sequence ID" value="OGC69242.1"/>
    <property type="molecule type" value="Genomic_DNA"/>
</dbReference>
<dbReference type="SMART" id="SM00530">
    <property type="entry name" value="HTH_XRE"/>
    <property type="match status" value="1"/>
</dbReference>
<proteinExistence type="predicted"/>
<name>A0A1F4WIK3_UNCKA</name>
<dbReference type="InterPro" id="IPR001387">
    <property type="entry name" value="Cro/C1-type_HTH"/>
</dbReference>
<dbReference type="Proteomes" id="UP000179113">
    <property type="component" value="Unassembled WGS sequence"/>
</dbReference>
<reference evidence="2 3" key="1">
    <citation type="journal article" date="2016" name="Nat. Commun.">
        <title>Thousands of microbial genomes shed light on interconnected biogeochemical processes in an aquifer system.</title>
        <authorList>
            <person name="Anantharaman K."/>
            <person name="Brown C.T."/>
            <person name="Hug L.A."/>
            <person name="Sharon I."/>
            <person name="Castelle C.J."/>
            <person name="Probst A.J."/>
            <person name="Thomas B.C."/>
            <person name="Singh A."/>
            <person name="Wilkins M.J."/>
            <person name="Karaoz U."/>
            <person name="Brodie E.L."/>
            <person name="Williams K.H."/>
            <person name="Hubbard S.S."/>
            <person name="Banfield J.F."/>
        </authorList>
    </citation>
    <scope>NUCLEOTIDE SEQUENCE [LARGE SCALE GENOMIC DNA]</scope>
</reference>
<dbReference type="Pfam" id="PF01381">
    <property type="entry name" value="HTH_3"/>
    <property type="match status" value="1"/>
</dbReference>
<dbReference type="SUPFAM" id="SSF47413">
    <property type="entry name" value="lambda repressor-like DNA-binding domains"/>
    <property type="match status" value="1"/>
</dbReference>
<dbReference type="GO" id="GO:0003677">
    <property type="term" value="F:DNA binding"/>
    <property type="evidence" value="ECO:0007669"/>
    <property type="project" value="InterPro"/>
</dbReference>
<protein>
    <recommendedName>
        <fullName evidence="1">HTH cro/C1-type domain-containing protein</fullName>
    </recommendedName>
</protein>
<evidence type="ECO:0000259" key="1">
    <source>
        <dbReference type="PROSITE" id="PS50943"/>
    </source>
</evidence>
<evidence type="ECO:0000313" key="2">
    <source>
        <dbReference type="EMBL" id="OGC69242.1"/>
    </source>
</evidence>
<evidence type="ECO:0000313" key="3">
    <source>
        <dbReference type="Proteomes" id="UP000179113"/>
    </source>
</evidence>
<sequence length="94" mass="11125">MKNKLYTFEDHLKESLKDPDFRKVWEESEPEYLLARDIIKKRIEKKMSQRDLAKKLKTSQAVISKIETMNANPSLFLLKRIAKVLEADLQVSFK</sequence>
<dbReference type="Gene3D" id="1.10.260.40">
    <property type="entry name" value="lambda repressor-like DNA-binding domains"/>
    <property type="match status" value="1"/>
</dbReference>
<comment type="caution">
    <text evidence="2">The sequence shown here is derived from an EMBL/GenBank/DDBJ whole genome shotgun (WGS) entry which is preliminary data.</text>
</comment>
<dbReference type="InterPro" id="IPR010982">
    <property type="entry name" value="Lambda_DNA-bd_dom_sf"/>
</dbReference>
<dbReference type="AlphaFoldDB" id="A0A1F4WIK3"/>
<feature type="domain" description="HTH cro/C1-type" evidence="1">
    <location>
        <begin position="38"/>
        <end position="92"/>
    </location>
</feature>
<dbReference type="PROSITE" id="PS50943">
    <property type="entry name" value="HTH_CROC1"/>
    <property type="match status" value="1"/>
</dbReference>
<dbReference type="CDD" id="cd00093">
    <property type="entry name" value="HTH_XRE"/>
    <property type="match status" value="1"/>
</dbReference>
<organism evidence="2 3">
    <name type="scientific">candidate division WWE3 bacterium RIFOXYC1_FULL_39_7</name>
    <dbReference type="NCBI Taxonomy" id="1802643"/>
    <lineage>
        <taxon>Bacteria</taxon>
        <taxon>Katanobacteria</taxon>
    </lineage>
</organism>
<accession>A0A1F4WIK3</accession>